<keyword evidence="4" id="KW-0408">Iron</keyword>
<comment type="similarity">
    <text evidence="6">Belongs to the heme-containing dehydratase family.</text>
</comment>
<evidence type="ECO:0000256" key="1">
    <source>
        <dbReference type="ARBA" id="ARBA00001970"/>
    </source>
</evidence>
<keyword evidence="2" id="KW-0349">Heme</keyword>
<evidence type="ECO:0000256" key="3">
    <source>
        <dbReference type="ARBA" id="ARBA00022723"/>
    </source>
</evidence>
<dbReference type="Pfam" id="PF13816">
    <property type="entry name" value="Dehydratase_hem"/>
    <property type="match status" value="1"/>
</dbReference>
<dbReference type="KEGG" id="ppi:YSA_10164"/>
<comment type="cofactor">
    <cofactor evidence="1">
        <name>heme b</name>
        <dbReference type="ChEBI" id="CHEBI:60344"/>
    </cofactor>
</comment>
<dbReference type="GO" id="GO:0016829">
    <property type="term" value="F:lyase activity"/>
    <property type="evidence" value="ECO:0007669"/>
    <property type="project" value="UniProtKB-KW"/>
</dbReference>
<accession>I3V3G6</accession>
<protein>
    <submittedName>
        <fullName evidence="7">Phenylacetaldoxime dehydratase</fullName>
    </submittedName>
</protein>
<evidence type="ECO:0000256" key="5">
    <source>
        <dbReference type="ARBA" id="ARBA00023239"/>
    </source>
</evidence>
<dbReference type="AlphaFoldDB" id="I3V3G6"/>
<dbReference type="GO" id="GO:0046872">
    <property type="term" value="F:metal ion binding"/>
    <property type="evidence" value="ECO:0007669"/>
    <property type="project" value="UniProtKB-KW"/>
</dbReference>
<gene>
    <name evidence="7" type="ORF">YSA_10164</name>
</gene>
<dbReference type="HOGENOM" id="CLU_065607_0_0_6"/>
<organism evidence="7 8">
    <name type="scientific">Pseudomonas putida ND6</name>
    <dbReference type="NCBI Taxonomy" id="231023"/>
    <lineage>
        <taxon>Bacteria</taxon>
        <taxon>Pseudomonadati</taxon>
        <taxon>Pseudomonadota</taxon>
        <taxon>Gammaproteobacteria</taxon>
        <taxon>Pseudomonadales</taxon>
        <taxon>Pseudomonadaceae</taxon>
        <taxon>Pseudomonas</taxon>
    </lineage>
</organism>
<keyword evidence="5" id="KW-0456">Lyase</keyword>
<dbReference type="InterPro" id="IPR025702">
    <property type="entry name" value="OXD"/>
</dbReference>
<reference evidence="7 8" key="1">
    <citation type="journal article" date="2012" name="J. Bacteriol.">
        <title>Complete Genome Sequence of the Naphthalene-Degrading Pseudomonas putida Strain ND6.</title>
        <authorList>
            <person name="Li S."/>
            <person name="Zhao H."/>
            <person name="Li Y."/>
            <person name="Niu S."/>
            <person name="Cai B."/>
        </authorList>
    </citation>
    <scope>NUCLEOTIDE SEQUENCE [LARGE SCALE GENOMIC DNA]</scope>
    <source>
        <strain evidence="7 8">ND6</strain>
    </source>
</reference>
<dbReference type="PATRIC" id="fig|231023.4.peg.4888"/>
<name>I3V3G6_PSEPU</name>
<evidence type="ECO:0000256" key="4">
    <source>
        <dbReference type="ARBA" id="ARBA00023004"/>
    </source>
</evidence>
<dbReference type="EMBL" id="CP003588">
    <property type="protein sequence ID" value="AFK72287.1"/>
    <property type="molecule type" value="Genomic_DNA"/>
</dbReference>
<evidence type="ECO:0000256" key="6">
    <source>
        <dbReference type="ARBA" id="ARBA00034312"/>
    </source>
</evidence>
<evidence type="ECO:0000313" key="8">
    <source>
        <dbReference type="Proteomes" id="UP000005268"/>
    </source>
</evidence>
<evidence type="ECO:0000313" key="7">
    <source>
        <dbReference type="EMBL" id="AFK72287.1"/>
    </source>
</evidence>
<sequence length="353" mass="40113">MMESAIDKHLMCPRTLSRRVPDDYQPPFPMWVGRADEQLKQVVMAYLGVQYRGDGQRERALQAMREILDSFSLSGGPLTHDLTHHTDSSGYDNLMIVGYWKDTGAYCRWLRSPEVDGWWSSPQRLNDGLGYYREITAPRAEQFETLYAFQSDLPGVGAIMDTTSGEIEEHGYWGSMRDRFPVSQTDWMNPNGELRVVAGDPAKGGRVVVIGHDNIALIRSGQDWAAAEAAERSLYLDEILPTLQDGMDFLRDNGQPLGCYSNRFVRNIDADGNLLDMSYNIGHWRSLEKLERWAESHPTHLRIFVTFFRVAAGLEKLRLYHEVSVSDASSQVFEYINCHPHTGMLRDAKVSSN</sequence>
<evidence type="ECO:0000256" key="2">
    <source>
        <dbReference type="ARBA" id="ARBA00022617"/>
    </source>
</evidence>
<keyword evidence="3" id="KW-0479">Metal-binding</keyword>
<dbReference type="Proteomes" id="UP000005268">
    <property type="component" value="Chromosome"/>
</dbReference>
<proteinExistence type="inferred from homology"/>